<dbReference type="InterPro" id="IPR005122">
    <property type="entry name" value="Uracil-DNA_glycosylase-like"/>
</dbReference>
<keyword evidence="4" id="KW-0378">Hydrolase</keyword>
<feature type="domain" description="Uracil-DNA glycosylase-like" evidence="8">
    <location>
        <begin position="38"/>
        <end position="186"/>
    </location>
</feature>
<evidence type="ECO:0000256" key="3">
    <source>
        <dbReference type="ARBA" id="ARBA00022763"/>
    </source>
</evidence>
<keyword evidence="5" id="KW-0408">Iron</keyword>
<dbReference type="PANTHER" id="PTHR33693">
    <property type="entry name" value="TYPE-5 URACIL-DNA GLYCOSYLASE"/>
    <property type="match status" value="1"/>
</dbReference>
<dbReference type="RefSeq" id="WP_314511861.1">
    <property type="nucleotide sequence ID" value="NZ_JASJOU010000004.1"/>
</dbReference>
<proteinExistence type="predicted"/>
<organism evidence="9 10">
    <name type="scientific">Xanthocytophaga agilis</name>
    <dbReference type="NCBI Taxonomy" id="3048010"/>
    <lineage>
        <taxon>Bacteria</taxon>
        <taxon>Pseudomonadati</taxon>
        <taxon>Bacteroidota</taxon>
        <taxon>Cytophagia</taxon>
        <taxon>Cytophagales</taxon>
        <taxon>Rhodocytophagaceae</taxon>
        <taxon>Xanthocytophaga</taxon>
    </lineage>
</organism>
<dbReference type="GO" id="GO:0046872">
    <property type="term" value="F:metal ion binding"/>
    <property type="evidence" value="ECO:0007669"/>
    <property type="project" value="UniProtKB-KW"/>
</dbReference>
<dbReference type="SUPFAM" id="SSF52141">
    <property type="entry name" value="Uracil-DNA glycosylase-like"/>
    <property type="match status" value="1"/>
</dbReference>
<evidence type="ECO:0000259" key="8">
    <source>
        <dbReference type="Pfam" id="PF03167"/>
    </source>
</evidence>
<evidence type="ECO:0000256" key="6">
    <source>
        <dbReference type="ARBA" id="ARBA00023014"/>
    </source>
</evidence>
<dbReference type="EMBL" id="JASJOU010000004">
    <property type="protein sequence ID" value="MDJ1502050.1"/>
    <property type="molecule type" value="Genomic_DNA"/>
</dbReference>
<keyword evidence="1" id="KW-0004">4Fe-4S</keyword>
<dbReference type="AlphaFoldDB" id="A0AAE3UEB7"/>
<dbReference type="Gene3D" id="3.40.470.10">
    <property type="entry name" value="Uracil-DNA glycosylase-like domain"/>
    <property type="match status" value="1"/>
</dbReference>
<evidence type="ECO:0000256" key="5">
    <source>
        <dbReference type="ARBA" id="ARBA00023004"/>
    </source>
</evidence>
<protein>
    <submittedName>
        <fullName evidence="9">Uracil-DNA glycosylase family protein</fullName>
    </submittedName>
</protein>
<keyword evidence="6" id="KW-0411">Iron-sulfur</keyword>
<keyword evidence="10" id="KW-1185">Reference proteome</keyword>
<evidence type="ECO:0000313" key="9">
    <source>
        <dbReference type="EMBL" id="MDJ1502050.1"/>
    </source>
</evidence>
<evidence type="ECO:0000256" key="1">
    <source>
        <dbReference type="ARBA" id="ARBA00022485"/>
    </source>
</evidence>
<dbReference type="GO" id="GO:0051539">
    <property type="term" value="F:4 iron, 4 sulfur cluster binding"/>
    <property type="evidence" value="ECO:0007669"/>
    <property type="project" value="UniProtKB-KW"/>
</dbReference>
<dbReference type="GO" id="GO:0097506">
    <property type="term" value="F:deaminated base DNA N-glycosylase activity"/>
    <property type="evidence" value="ECO:0007669"/>
    <property type="project" value="UniProtKB-ARBA"/>
</dbReference>
<dbReference type="InterPro" id="IPR036895">
    <property type="entry name" value="Uracil-DNA_glycosylase-like_sf"/>
</dbReference>
<keyword evidence="2" id="KW-0479">Metal-binding</keyword>
<reference evidence="9" key="1">
    <citation type="submission" date="2023-05" db="EMBL/GenBank/DDBJ databases">
        <authorList>
            <person name="Zhang X."/>
        </authorList>
    </citation>
    <scope>NUCLEOTIDE SEQUENCE</scope>
    <source>
        <strain evidence="9">BD1B2-1</strain>
    </source>
</reference>
<dbReference type="GO" id="GO:0006281">
    <property type="term" value="P:DNA repair"/>
    <property type="evidence" value="ECO:0007669"/>
    <property type="project" value="UniProtKB-KW"/>
</dbReference>
<dbReference type="Proteomes" id="UP001232063">
    <property type="component" value="Unassembled WGS sequence"/>
</dbReference>
<dbReference type="Pfam" id="PF03167">
    <property type="entry name" value="UDG"/>
    <property type="match status" value="1"/>
</dbReference>
<comment type="caution">
    <text evidence="9">The sequence shown here is derived from an EMBL/GenBank/DDBJ whole genome shotgun (WGS) entry which is preliminary data.</text>
</comment>
<sequence>MAEYSTVLNLELNPVRSKLCNLCGLYLNQFPVLDKSKNPNVFWVGLSAVQFDEDQITRQPLASDTRSGALIEAIENLLIDKISFYKTNLVKCLPLKEGKIRYPLEHEMEKCFPNLEIELNFFQPDIVFLLGKQVATFVLKKKGITNITLSDEFKYSSILINNITFIPIHHPSYIQVYKQSKKDLYIESIQKMCMNILNINHISYSIIDHLYSL</sequence>
<name>A0AAE3UEB7_9BACT</name>
<evidence type="ECO:0000313" key="10">
    <source>
        <dbReference type="Proteomes" id="UP001232063"/>
    </source>
</evidence>
<evidence type="ECO:0000256" key="7">
    <source>
        <dbReference type="ARBA" id="ARBA00023204"/>
    </source>
</evidence>
<accession>A0AAE3UEB7</accession>
<dbReference type="PANTHER" id="PTHR33693:SF1">
    <property type="entry name" value="TYPE-4 URACIL-DNA GLYCOSYLASE"/>
    <property type="match status" value="1"/>
</dbReference>
<gene>
    <name evidence="9" type="ORF">QNI22_15395</name>
</gene>
<keyword evidence="3" id="KW-0227">DNA damage</keyword>
<dbReference type="InterPro" id="IPR051536">
    <property type="entry name" value="UDG_Type-4/5"/>
</dbReference>
<keyword evidence="7" id="KW-0234">DNA repair</keyword>
<evidence type="ECO:0000256" key="4">
    <source>
        <dbReference type="ARBA" id="ARBA00022801"/>
    </source>
</evidence>
<evidence type="ECO:0000256" key="2">
    <source>
        <dbReference type="ARBA" id="ARBA00022723"/>
    </source>
</evidence>